<evidence type="ECO:0000313" key="2">
    <source>
        <dbReference type="Proteomes" id="UP001177021"/>
    </source>
</evidence>
<comment type="caution">
    <text evidence="1">The sequence shown here is derived from an EMBL/GenBank/DDBJ whole genome shotgun (WGS) entry which is preliminary data.</text>
</comment>
<evidence type="ECO:0000313" key="1">
    <source>
        <dbReference type="EMBL" id="CAJ2660910.1"/>
    </source>
</evidence>
<sequence>MATAAFASSPQIATFLSKSSSSFHFHTPFCSLSLPTTPSFSPIITTSTKSLLFQRKSKLLWPNPVAAAAAVEDAAVDATDQLVSTTSDDGVSVVVSVLFFVAFVGLSVITVGVIYLAVTDFLTKREKEKFEKEEAAKNKNKKKTTKKQKNKLKFVRAGQKAADRKNIRDRDDD</sequence>
<organism evidence="1 2">
    <name type="scientific">Trifolium pratense</name>
    <name type="common">Red clover</name>
    <dbReference type="NCBI Taxonomy" id="57577"/>
    <lineage>
        <taxon>Eukaryota</taxon>
        <taxon>Viridiplantae</taxon>
        <taxon>Streptophyta</taxon>
        <taxon>Embryophyta</taxon>
        <taxon>Tracheophyta</taxon>
        <taxon>Spermatophyta</taxon>
        <taxon>Magnoliopsida</taxon>
        <taxon>eudicotyledons</taxon>
        <taxon>Gunneridae</taxon>
        <taxon>Pentapetalae</taxon>
        <taxon>rosids</taxon>
        <taxon>fabids</taxon>
        <taxon>Fabales</taxon>
        <taxon>Fabaceae</taxon>
        <taxon>Papilionoideae</taxon>
        <taxon>50 kb inversion clade</taxon>
        <taxon>NPAAA clade</taxon>
        <taxon>Hologalegina</taxon>
        <taxon>IRL clade</taxon>
        <taxon>Trifolieae</taxon>
        <taxon>Trifolium</taxon>
    </lineage>
</organism>
<gene>
    <name evidence="1" type="ORF">MILVUS5_LOCUS26754</name>
</gene>
<reference evidence="1" key="1">
    <citation type="submission" date="2023-10" db="EMBL/GenBank/DDBJ databases">
        <authorList>
            <person name="Rodriguez Cubillos JULIANA M."/>
            <person name="De Vega J."/>
        </authorList>
    </citation>
    <scope>NUCLEOTIDE SEQUENCE</scope>
</reference>
<proteinExistence type="predicted"/>
<dbReference type="Proteomes" id="UP001177021">
    <property type="component" value="Unassembled WGS sequence"/>
</dbReference>
<keyword evidence="2" id="KW-1185">Reference proteome</keyword>
<protein>
    <submittedName>
        <fullName evidence="1">Uncharacterized protein</fullName>
    </submittedName>
</protein>
<accession>A0ACB0KXC6</accession>
<name>A0ACB0KXC6_TRIPR</name>
<dbReference type="EMBL" id="CASHSV030000311">
    <property type="protein sequence ID" value="CAJ2660910.1"/>
    <property type="molecule type" value="Genomic_DNA"/>
</dbReference>